<keyword evidence="5" id="KW-0572">Peptidoglycan-anchor</keyword>
<feature type="domain" description="SDR-like Ig" evidence="7">
    <location>
        <begin position="69"/>
        <end position="155"/>
    </location>
</feature>
<feature type="region of interest" description="Disordered" evidence="6">
    <location>
        <begin position="732"/>
        <end position="765"/>
    </location>
</feature>
<dbReference type="InterPro" id="IPR041171">
    <property type="entry name" value="SDR_Ig"/>
</dbReference>
<dbReference type="RefSeq" id="WP_061787945.1">
    <property type="nucleotide sequence ID" value="NZ_LR134406.1"/>
</dbReference>
<proteinExistence type="predicted"/>
<accession>A0A448N0T0</accession>
<reference evidence="9 10" key="1">
    <citation type="submission" date="2018-12" db="EMBL/GenBank/DDBJ databases">
        <authorList>
            <consortium name="Pathogen Informatics"/>
        </authorList>
    </citation>
    <scope>NUCLEOTIDE SEQUENCE [LARGE SCALE GENOMIC DNA]</scope>
    <source>
        <strain evidence="9 10">NCTC12967</strain>
    </source>
</reference>
<sequence length="765" mass="80677">MIWEGNYVLKRIKPRSEWRPMAFLLAFLIGVAGLVVGSPAAQATEVDAIDPGSIRITRVDEESSKLYLWTAIRIDANWRIPDGTGKAGDTFKLGLPGELDGTVGSFELKGKDGDPLTYGTCEVARGEVTCTLNANVEGKNNVGGSLWVRAQVVKRTDADKLTFVLRNGVKAEVPLPGGQKGIGYNPTLPTVTFKSGWFPGDDQTAIHWRIVVPGSKVADRSRMTITDTYRVEGTKLTLAEGSPNIYWIPNTPECWNETYAPSCLHKIDNSTTPSLTLTHDEDKNVVKAVIDNKGQNFQSDRIFIFDMRVKTEGTIAPGAQYTNKATVDAEQRTATAVKNVSGGGTGSGDTVGHLAVKKTVVGGQVSGDTTYPVAWSYQYKGQTRSGELAVKADGTLETLNNVPNGTVVTLTEKVPAGGDIDYGDPVFSGQGVKDGVPDANSAQVTVEGLKTVEVSLTNHVNPKLAPVEVTPGVCKPGSSEPSEPTVKVGETDGITYSAPKLTTSGDKVTVEVTATPASGKEIDDQHLPEGWKANGDGTYTFTTTITQPNCVKTVTPVIPTVGAQVCPVDSTTPVPPSVTGVEDTDEIDYSEPQVTSSNGQVTVVVTATAKPGYRIDTDKLPEGWKVVNGVVTYTKTITQLACDLPVAPTIDPGVCKPGSTTPSQPTVKVAETPGVTYGKPEIKVADGKVNVTVTATAQDGHEFGGPMPEGWKRIDAKTAVFTGELKAPVCDVPAAPTPSPSVTPTPTVTPAKPVPVKPGLPKTGS</sequence>
<evidence type="ECO:0000259" key="7">
    <source>
        <dbReference type="Pfam" id="PF17961"/>
    </source>
</evidence>
<dbReference type="Pfam" id="PF19407">
    <property type="entry name" value="DUF5979"/>
    <property type="match status" value="1"/>
</dbReference>
<dbReference type="Pfam" id="PF17961">
    <property type="entry name" value="Big_8"/>
    <property type="match status" value="1"/>
</dbReference>
<dbReference type="EMBL" id="LR134406">
    <property type="protein sequence ID" value="VEH71005.1"/>
    <property type="molecule type" value="Genomic_DNA"/>
</dbReference>
<evidence type="ECO:0000259" key="8">
    <source>
        <dbReference type="Pfam" id="PF19407"/>
    </source>
</evidence>
<dbReference type="InterPro" id="IPR011252">
    <property type="entry name" value="Fibrogen-bd_dom1"/>
</dbReference>
<dbReference type="Gene3D" id="2.60.40.740">
    <property type="match status" value="1"/>
</dbReference>
<gene>
    <name evidence="9" type="ORF">NCTC12967_02315</name>
</gene>
<evidence type="ECO:0000256" key="5">
    <source>
        <dbReference type="ARBA" id="ARBA00023088"/>
    </source>
</evidence>
<evidence type="ECO:0000256" key="2">
    <source>
        <dbReference type="ARBA" id="ARBA00022512"/>
    </source>
</evidence>
<organism evidence="9 10">
    <name type="scientific">Arachnia propionica</name>
    <dbReference type="NCBI Taxonomy" id="1750"/>
    <lineage>
        <taxon>Bacteria</taxon>
        <taxon>Bacillati</taxon>
        <taxon>Actinomycetota</taxon>
        <taxon>Actinomycetes</taxon>
        <taxon>Propionibacteriales</taxon>
        <taxon>Propionibacteriaceae</taxon>
        <taxon>Arachnia</taxon>
    </lineage>
</organism>
<evidence type="ECO:0000256" key="6">
    <source>
        <dbReference type="SAM" id="MobiDB-lite"/>
    </source>
</evidence>
<dbReference type="GO" id="GO:0007155">
    <property type="term" value="P:cell adhesion"/>
    <property type="evidence" value="ECO:0007669"/>
    <property type="project" value="InterPro"/>
</dbReference>
<evidence type="ECO:0000256" key="1">
    <source>
        <dbReference type="ARBA" id="ARBA00004168"/>
    </source>
</evidence>
<keyword evidence="2" id="KW-0134">Cell wall</keyword>
<evidence type="ECO:0000256" key="4">
    <source>
        <dbReference type="ARBA" id="ARBA00022729"/>
    </source>
</evidence>
<feature type="domain" description="DUF5979" evidence="8">
    <location>
        <begin position="355"/>
        <end position="460"/>
    </location>
</feature>
<dbReference type="Proteomes" id="UP000273044">
    <property type="component" value="Chromosome"/>
</dbReference>
<dbReference type="AlphaFoldDB" id="A0A448N0T0"/>
<comment type="subcellular location">
    <subcellularLocation>
        <location evidence="1">Secreted</location>
        <location evidence="1">Cell wall</location>
        <topology evidence="1">Peptidoglycan-anchor</topology>
    </subcellularLocation>
</comment>
<evidence type="ECO:0000256" key="3">
    <source>
        <dbReference type="ARBA" id="ARBA00022525"/>
    </source>
</evidence>
<keyword evidence="10" id="KW-1185">Reference proteome</keyword>
<protein>
    <submittedName>
        <fullName evidence="9">Uncharacterized protein</fullName>
    </submittedName>
</protein>
<keyword evidence="3" id="KW-0964">Secreted</keyword>
<keyword evidence="4" id="KW-0732">Signal</keyword>
<dbReference type="GeneID" id="64407756"/>
<dbReference type="InterPro" id="IPR008966">
    <property type="entry name" value="Adhesion_dom_sf"/>
</dbReference>
<evidence type="ECO:0000313" key="10">
    <source>
        <dbReference type="Proteomes" id="UP000273044"/>
    </source>
</evidence>
<evidence type="ECO:0000313" key="9">
    <source>
        <dbReference type="EMBL" id="VEH71005.1"/>
    </source>
</evidence>
<dbReference type="SUPFAM" id="SSF49401">
    <property type="entry name" value="Bacterial adhesins"/>
    <property type="match status" value="1"/>
</dbReference>
<dbReference type="InterPro" id="IPR046022">
    <property type="entry name" value="DUF5979"/>
</dbReference>
<name>A0A448N0T0_9ACTN</name>
<dbReference type="Gene3D" id="2.60.40.1280">
    <property type="match status" value="1"/>
</dbReference>